<keyword evidence="3" id="KW-1185">Reference proteome</keyword>
<reference evidence="2 3" key="1">
    <citation type="journal article" date="2021" name="Elife">
        <title>Chloroplast acquisition without the gene transfer in kleptoplastic sea slugs, Plakobranchus ocellatus.</title>
        <authorList>
            <person name="Maeda T."/>
            <person name="Takahashi S."/>
            <person name="Yoshida T."/>
            <person name="Shimamura S."/>
            <person name="Takaki Y."/>
            <person name="Nagai Y."/>
            <person name="Toyoda A."/>
            <person name="Suzuki Y."/>
            <person name="Arimoto A."/>
            <person name="Ishii H."/>
            <person name="Satoh N."/>
            <person name="Nishiyama T."/>
            <person name="Hasebe M."/>
            <person name="Maruyama T."/>
            <person name="Minagawa J."/>
            <person name="Obokata J."/>
            <person name="Shigenobu S."/>
        </authorList>
    </citation>
    <scope>NUCLEOTIDE SEQUENCE [LARGE SCALE GENOMIC DNA]</scope>
</reference>
<evidence type="ECO:0000256" key="1">
    <source>
        <dbReference type="SAM" id="MobiDB-lite"/>
    </source>
</evidence>
<sequence>MSLSGKVPDDDHDDNIPLLERGLSSPGVHIFDRPLTTGKSRSCSLFSATSTTLKGNTHVRDGSFVFSAELESIALAPTEMDAEEANKLNELKYSYFSTWAKSSLQEMKEQEEKGRW</sequence>
<comment type="caution">
    <text evidence="2">The sequence shown here is derived from an EMBL/GenBank/DDBJ whole genome shotgun (WGS) entry which is preliminary data.</text>
</comment>
<gene>
    <name evidence="2" type="ORF">PoB_006834000</name>
</gene>
<evidence type="ECO:0000313" key="3">
    <source>
        <dbReference type="Proteomes" id="UP000735302"/>
    </source>
</evidence>
<accession>A0AAV4DD10</accession>
<dbReference type="Proteomes" id="UP000735302">
    <property type="component" value="Unassembled WGS sequence"/>
</dbReference>
<proteinExistence type="predicted"/>
<evidence type="ECO:0000313" key="2">
    <source>
        <dbReference type="EMBL" id="GFO41835.1"/>
    </source>
</evidence>
<protein>
    <submittedName>
        <fullName evidence="2">Uncharacterized protein</fullName>
    </submittedName>
</protein>
<dbReference type="AlphaFoldDB" id="A0AAV4DD10"/>
<name>A0AAV4DD10_9GAST</name>
<feature type="region of interest" description="Disordered" evidence="1">
    <location>
        <begin position="1"/>
        <end position="20"/>
    </location>
</feature>
<dbReference type="EMBL" id="BLXT01007728">
    <property type="protein sequence ID" value="GFO41835.1"/>
    <property type="molecule type" value="Genomic_DNA"/>
</dbReference>
<organism evidence="2 3">
    <name type="scientific">Plakobranchus ocellatus</name>
    <dbReference type="NCBI Taxonomy" id="259542"/>
    <lineage>
        <taxon>Eukaryota</taxon>
        <taxon>Metazoa</taxon>
        <taxon>Spiralia</taxon>
        <taxon>Lophotrochozoa</taxon>
        <taxon>Mollusca</taxon>
        <taxon>Gastropoda</taxon>
        <taxon>Heterobranchia</taxon>
        <taxon>Euthyneura</taxon>
        <taxon>Panpulmonata</taxon>
        <taxon>Sacoglossa</taxon>
        <taxon>Placobranchoidea</taxon>
        <taxon>Plakobranchidae</taxon>
        <taxon>Plakobranchus</taxon>
    </lineage>
</organism>